<evidence type="ECO:0000313" key="2">
    <source>
        <dbReference type="Proteomes" id="UP000479000"/>
    </source>
</evidence>
<dbReference type="Proteomes" id="UP000479000">
    <property type="component" value="Unassembled WGS sequence"/>
</dbReference>
<proteinExistence type="predicted"/>
<keyword evidence="2" id="KW-1185">Reference proteome</keyword>
<evidence type="ECO:0000313" key="1">
    <source>
        <dbReference type="EMBL" id="CAB0001279.1"/>
    </source>
</evidence>
<accession>A0A6H5GHC4</accession>
<dbReference type="AlphaFoldDB" id="A0A6H5GHC4"/>
<organism evidence="1 2">
    <name type="scientific">Nesidiocoris tenuis</name>
    <dbReference type="NCBI Taxonomy" id="355587"/>
    <lineage>
        <taxon>Eukaryota</taxon>
        <taxon>Metazoa</taxon>
        <taxon>Ecdysozoa</taxon>
        <taxon>Arthropoda</taxon>
        <taxon>Hexapoda</taxon>
        <taxon>Insecta</taxon>
        <taxon>Pterygota</taxon>
        <taxon>Neoptera</taxon>
        <taxon>Paraneoptera</taxon>
        <taxon>Hemiptera</taxon>
        <taxon>Heteroptera</taxon>
        <taxon>Panheteroptera</taxon>
        <taxon>Cimicomorpha</taxon>
        <taxon>Miridae</taxon>
        <taxon>Dicyphina</taxon>
        <taxon>Nesidiocoris</taxon>
    </lineage>
</organism>
<reference evidence="1 2" key="1">
    <citation type="submission" date="2020-02" db="EMBL/GenBank/DDBJ databases">
        <authorList>
            <person name="Ferguson B K."/>
        </authorList>
    </citation>
    <scope>NUCLEOTIDE SEQUENCE [LARGE SCALE GENOMIC DNA]</scope>
</reference>
<sequence length="122" mass="14453">MRIRMPKWVRMRNWKWIRSKLKYYYSKAEKLIERIMNKDGVSMERTMALVMRGVGVSVSLISCEHDRRAPPRPSAVHRMGLMATGGPLMCDGRMSIVRKTRHRQRIKLRCQNFSNVLLSKYK</sequence>
<dbReference type="EMBL" id="CADCXU010010461">
    <property type="protein sequence ID" value="CAB0001279.1"/>
    <property type="molecule type" value="Genomic_DNA"/>
</dbReference>
<protein>
    <submittedName>
        <fullName evidence="1">Uncharacterized protein</fullName>
    </submittedName>
</protein>
<name>A0A6H5GHC4_9HEMI</name>
<gene>
    <name evidence="1" type="ORF">NTEN_LOCUS7066</name>
</gene>